<feature type="domain" description="PPM-type phosphatase" evidence="5">
    <location>
        <begin position="693"/>
        <end position="934"/>
    </location>
</feature>
<evidence type="ECO:0000256" key="2">
    <source>
        <dbReference type="SAM" id="MobiDB-lite"/>
    </source>
</evidence>
<feature type="transmembrane region" description="Helical" evidence="3">
    <location>
        <begin position="274"/>
        <end position="293"/>
    </location>
</feature>
<keyword evidence="7" id="KW-1185">Reference proteome</keyword>
<feature type="region of interest" description="Disordered" evidence="2">
    <location>
        <begin position="1"/>
        <end position="26"/>
    </location>
</feature>
<dbReference type="InterPro" id="IPR001932">
    <property type="entry name" value="PPM-type_phosphatase-like_dom"/>
</dbReference>
<keyword evidence="3" id="KW-0472">Membrane</keyword>
<protein>
    <submittedName>
        <fullName evidence="6">Serine phosphatase RsbU, regulator of sigma subunit</fullName>
    </submittedName>
</protein>
<dbReference type="Pfam" id="PF07228">
    <property type="entry name" value="SpoIIE"/>
    <property type="match status" value="1"/>
</dbReference>
<accession>A0A4Q0SZA4</accession>
<dbReference type="SMART" id="SM00331">
    <property type="entry name" value="PP2C_SIG"/>
    <property type="match status" value="1"/>
</dbReference>
<keyword evidence="3" id="KW-0812">Transmembrane</keyword>
<evidence type="ECO:0000313" key="7">
    <source>
        <dbReference type="Proteomes" id="UP000289437"/>
    </source>
</evidence>
<dbReference type="Proteomes" id="UP000289437">
    <property type="component" value="Unassembled WGS sequence"/>
</dbReference>
<comment type="caution">
    <text evidence="6">The sequence shown here is derived from an EMBL/GenBank/DDBJ whole genome shotgun (WGS) entry which is preliminary data.</text>
</comment>
<feature type="transmembrane region" description="Helical" evidence="3">
    <location>
        <begin position="428"/>
        <end position="445"/>
    </location>
</feature>
<dbReference type="SMART" id="SM00065">
    <property type="entry name" value="GAF"/>
    <property type="match status" value="1"/>
</dbReference>
<evidence type="ECO:0000259" key="5">
    <source>
        <dbReference type="SMART" id="SM00331"/>
    </source>
</evidence>
<feature type="transmembrane region" description="Helical" evidence="3">
    <location>
        <begin position="352"/>
        <end position="373"/>
    </location>
</feature>
<dbReference type="Gene3D" id="3.30.450.40">
    <property type="match status" value="1"/>
</dbReference>
<sequence>MHPASPSGRPSDEPDDPTFRMTPIKQTKRSSSAPLYALLALVASIALSYSALGAFSSFRNLLHGTERVETPFFNGYLAHVIRLNQTQAHIAGVPSGFALDTITLVNPSAKAAGLERGDAVDTLDGLPFLGSRDMALAVIDKRPGDRLDVTFWHQGTSLDEPPRHAMIVLSPQRASPAPFQAWLVQSFLVLMPIFCLLTGLYVVFARPRNPNAWLIFAILAYFHAVFLNPGQLGSRYMPFGFLWNNVVQTSMSICFMLFGVYFPERSPLDRKVPWLKWLLLIPPVLLFPLDSFLDYASTFRFSLGASFQNMRVSLNATENVFAVLAISYGFACLYSKEGDATTSPDARRRLRVLIAGCTVGLLPFFALVAYSMIRGLDVGASTPEWVALSVFTILFAFPVTLAYVVIVQRAMDVRILLRQGTKYFFARQSLWVVTVALATWMSISINNYIKLHEQRRAVDLVHLAVVVAIFIVYRSLGAKRLQARIDQKFFREAYSTEQVLSELSEEARNFTETAPLLETITQRLRSTLHIDRIAVFLLAGDTFQLQYATGTPISPGYMLSLPSNSTTIRNLSKPKAAPANVYRDDPGSWLIDASDAERAALSDLSTELLVPMPGRNRLIGVIALGPKSSEEPYSKIDRQLLQTVASQTGLALENAELLKRLTAELAQRASLNREIEIAREVQERLFPQTYPTVDGVDLAGYCRPAQFVGGDYYDFFLIPQPFSTPEAPANRLAIAVGDISGKGISAALLMASLRASLRSVATLRQPDGSGNQHLATLMKHVNELVYEASTTNRYATFFYAELDPVTKILNYVNAGHNCPVILRRGDPGPGEAIPLEPTGTVVGLLQGADYDQASIQLQPGDTLLAFTDGISEAMTADDEEWGEDRMIAAAQTLLGDPRRSSTAQGLLQGLLADADAFTNGAPQHDDMTILVCTLA</sequence>
<reference evidence="6 7" key="1">
    <citation type="submission" date="2018-11" db="EMBL/GenBank/DDBJ databases">
        <authorList>
            <person name="Mardanov A.V."/>
            <person name="Ravin N.V."/>
            <person name="Dedysh S.N."/>
        </authorList>
    </citation>
    <scope>NUCLEOTIDE SEQUENCE [LARGE SCALE GENOMIC DNA]</scope>
    <source>
        <strain evidence="6 7">AF10</strain>
    </source>
</reference>
<evidence type="ECO:0000259" key="4">
    <source>
        <dbReference type="SMART" id="SM00065"/>
    </source>
</evidence>
<dbReference type="SUPFAM" id="SSF81606">
    <property type="entry name" value="PP2C-like"/>
    <property type="match status" value="1"/>
</dbReference>
<dbReference type="Gene3D" id="3.60.40.10">
    <property type="entry name" value="PPM-type phosphatase domain"/>
    <property type="match status" value="1"/>
</dbReference>
<evidence type="ECO:0000256" key="1">
    <source>
        <dbReference type="ARBA" id="ARBA00022801"/>
    </source>
</evidence>
<dbReference type="AlphaFoldDB" id="A0A4Q0SZA4"/>
<reference evidence="7" key="2">
    <citation type="submission" date="2019-02" db="EMBL/GenBank/DDBJ databases">
        <title>Granulicella sibirica sp. nov., a psychrotolerant acidobacterium isolated from an organic soil layer in forested tundra, West Siberia.</title>
        <authorList>
            <person name="Oshkin I.Y."/>
            <person name="Kulichevskaya I.S."/>
            <person name="Rijpstra W.I.C."/>
            <person name="Sinninghe Damste J.S."/>
            <person name="Rakitin A.L."/>
            <person name="Ravin N.V."/>
            <person name="Dedysh S.N."/>
        </authorList>
    </citation>
    <scope>NUCLEOTIDE SEQUENCE [LARGE SCALE GENOMIC DNA]</scope>
    <source>
        <strain evidence="7">AF10</strain>
    </source>
</reference>
<feature type="transmembrane region" description="Helical" evidence="3">
    <location>
        <begin position="385"/>
        <end position="407"/>
    </location>
</feature>
<dbReference type="EMBL" id="RDSM01000003">
    <property type="protein sequence ID" value="RXH54869.1"/>
    <property type="molecule type" value="Genomic_DNA"/>
</dbReference>
<keyword evidence="1" id="KW-0378">Hydrolase</keyword>
<dbReference type="GO" id="GO:0016791">
    <property type="term" value="F:phosphatase activity"/>
    <property type="evidence" value="ECO:0007669"/>
    <property type="project" value="TreeGrafter"/>
</dbReference>
<keyword evidence="3" id="KW-1133">Transmembrane helix</keyword>
<evidence type="ECO:0000313" key="6">
    <source>
        <dbReference type="EMBL" id="RXH54869.1"/>
    </source>
</evidence>
<dbReference type="Pfam" id="PF13492">
    <property type="entry name" value="GAF_3"/>
    <property type="match status" value="1"/>
</dbReference>
<dbReference type="InterPro" id="IPR029016">
    <property type="entry name" value="GAF-like_dom_sf"/>
</dbReference>
<dbReference type="SUPFAM" id="SSF55781">
    <property type="entry name" value="GAF domain-like"/>
    <property type="match status" value="1"/>
</dbReference>
<dbReference type="PANTHER" id="PTHR43156:SF2">
    <property type="entry name" value="STAGE II SPORULATION PROTEIN E"/>
    <property type="match status" value="1"/>
</dbReference>
<name>A0A4Q0SZA4_9BACT</name>
<feature type="transmembrane region" description="Helical" evidence="3">
    <location>
        <begin position="35"/>
        <end position="55"/>
    </location>
</feature>
<feature type="transmembrane region" description="Helical" evidence="3">
    <location>
        <begin position="182"/>
        <end position="204"/>
    </location>
</feature>
<gene>
    <name evidence="6" type="ORF">GRAN_3973</name>
</gene>
<dbReference type="InterPro" id="IPR036457">
    <property type="entry name" value="PPM-type-like_dom_sf"/>
</dbReference>
<dbReference type="InterPro" id="IPR003018">
    <property type="entry name" value="GAF"/>
</dbReference>
<feature type="transmembrane region" description="Helical" evidence="3">
    <location>
        <begin position="241"/>
        <end position="262"/>
    </location>
</feature>
<feature type="transmembrane region" description="Helical" evidence="3">
    <location>
        <begin position="457"/>
        <end position="476"/>
    </location>
</feature>
<evidence type="ECO:0000256" key="3">
    <source>
        <dbReference type="SAM" id="Phobius"/>
    </source>
</evidence>
<organism evidence="6 7">
    <name type="scientific">Granulicella sibirica</name>
    <dbReference type="NCBI Taxonomy" id="2479048"/>
    <lineage>
        <taxon>Bacteria</taxon>
        <taxon>Pseudomonadati</taxon>
        <taxon>Acidobacteriota</taxon>
        <taxon>Terriglobia</taxon>
        <taxon>Terriglobales</taxon>
        <taxon>Acidobacteriaceae</taxon>
        <taxon>Granulicella</taxon>
    </lineage>
</organism>
<dbReference type="PANTHER" id="PTHR43156">
    <property type="entry name" value="STAGE II SPORULATION PROTEIN E-RELATED"/>
    <property type="match status" value="1"/>
</dbReference>
<dbReference type="InterPro" id="IPR052016">
    <property type="entry name" value="Bact_Sigma-Reg"/>
</dbReference>
<feature type="domain" description="GAF" evidence="4">
    <location>
        <begin position="512"/>
        <end position="662"/>
    </location>
</feature>
<feature type="transmembrane region" description="Helical" evidence="3">
    <location>
        <begin position="313"/>
        <end position="331"/>
    </location>
</feature>
<feature type="transmembrane region" description="Helical" evidence="3">
    <location>
        <begin position="211"/>
        <end position="229"/>
    </location>
</feature>
<proteinExistence type="predicted"/>